<feature type="region of interest" description="Disordered" evidence="1">
    <location>
        <begin position="104"/>
        <end position="138"/>
    </location>
</feature>
<accession>A0A9P3PY54</accession>
<proteinExistence type="predicted"/>
<feature type="region of interest" description="Disordered" evidence="1">
    <location>
        <begin position="1"/>
        <end position="32"/>
    </location>
</feature>
<feature type="compositionally biased region" description="Polar residues" evidence="1">
    <location>
        <begin position="16"/>
        <end position="26"/>
    </location>
</feature>
<evidence type="ECO:0000313" key="2">
    <source>
        <dbReference type="EMBL" id="GLB45202.1"/>
    </source>
</evidence>
<organism evidence="2 3">
    <name type="scientific">Lyophyllum shimeji</name>
    <name type="common">Hon-shimeji</name>
    <name type="synonym">Tricholoma shimeji</name>
    <dbReference type="NCBI Taxonomy" id="47721"/>
    <lineage>
        <taxon>Eukaryota</taxon>
        <taxon>Fungi</taxon>
        <taxon>Dikarya</taxon>
        <taxon>Basidiomycota</taxon>
        <taxon>Agaricomycotina</taxon>
        <taxon>Agaricomycetes</taxon>
        <taxon>Agaricomycetidae</taxon>
        <taxon>Agaricales</taxon>
        <taxon>Tricholomatineae</taxon>
        <taxon>Lyophyllaceae</taxon>
        <taxon>Lyophyllum</taxon>
    </lineage>
</organism>
<protein>
    <submittedName>
        <fullName evidence="2">Uncharacterized protein</fullName>
    </submittedName>
</protein>
<dbReference type="Proteomes" id="UP001063166">
    <property type="component" value="Unassembled WGS sequence"/>
</dbReference>
<evidence type="ECO:0000313" key="3">
    <source>
        <dbReference type="Proteomes" id="UP001063166"/>
    </source>
</evidence>
<dbReference type="EMBL" id="BRPK01000020">
    <property type="protein sequence ID" value="GLB45202.1"/>
    <property type="molecule type" value="Genomic_DNA"/>
</dbReference>
<dbReference type="OrthoDB" id="3300681at2759"/>
<name>A0A9P3PY54_LYOSH</name>
<gene>
    <name evidence="2" type="ORF">LshimejAT787_2001070</name>
</gene>
<dbReference type="AlphaFoldDB" id="A0A9P3PY54"/>
<feature type="compositionally biased region" description="Polar residues" evidence="1">
    <location>
        <begin position="62"/>
        <end position="74"/>
    </location>
</feature>
<comment type="caution">
    <text evidence="2">The sequence shown here is derived from an EMBL/GenBank/DDBJ whole genome shotgun (WGS) entry which is preliminary data.</text>
</comment>
<evidence type="ECO:0000256" key="1">
    <source>
        <dbReference type="SAM" id="MobiDB-lite"/>
    </source>
</evidence>
<feature type="region of interest" description="Disordered" evidence="1">
    <location>
        <begin position="48"/>
        <end position="74"/>
    </location>
</feature>
<sequence>MKRKTLSESFDEQESDTVGSPQSTKTFLDKPMQRRYSERLLKKCRTCAEDVSGEPSAVDKSIGQQSEDADSSYTSAQALLQECRSSTKVIPDLPAAVDEGVVQESENADSLDVSTQAPPEGSADSKETGERVPCTGQAAEHSQILMQPTHKLDFVQTKQEASPTANCLMKTNPKTTPKMMRALRPTEATVTMIATFLNRGWSSCSRKRKRKIVKMIVSRRIALRLSSKDLRSSAHCPYKLELKEDAEWYSWGSDKHRFEGVARFRAFCKLGDVDPNAGVQWNRYKRDFKPGRTGGTPAAGYGCPGIRTLSSKPVTIL</sequence>
<reference evidence="2" key="1">
    <citation type="submission" date="2022-07" db="EMBL/GenBank/DDBJ databases">
        <title>The genome of Lyophyllum shimeji provides insight into the initial evolution of ectomycorrhizal fungal genome.</title>
        <authorList>
            <person name="Kobayashi Y."/>
            <person name="Shibata T."/>
            <person name="Hirakawa H."/>
            <person name="Shigenobu S."/>
            <person name="Nishiyama T."/>
            <person name="Yamada A."/>
            <person name="Hasebe M."/>
            <person name="Kawaguchi M."/>
        </authorList>
    </citation>
    <scope>NUCLEOTIDE SEQUENCE</scope>
    <source>
        <strain evidence="2">AT787</strain>
    </source>
</reference>
<keyword evidence="3" id="KW-1185">Reference proteome</keyword>